<organism evidence="1 2">
    <name type="scientific">Methylorubrum populi</name>
    <dbReference type="NCBI Taxonomy" id="223967"/>
    <lineage>
        <taxon>Bacteria</taxon>
        <taxon>Pseudomonadati</taxon>
        <taxon>Pseudomonadota</taxon>
        <taxon>Alphaproteobacteria</taxon>
        <taxon>Hyphomicrobiales</taxon>
        <taxon>Methylobacteriaceae</taxon>
        <taxon>Methylorubrum</taxon>
    </lineage>
</organism>
<evidence type="ECO:0000313" key="1">
    <source>
        <dbReference type="EMBL" id="BAU94231.1"/>
    </source>
</evidence>
<name>A0A160PNU7_9HYPH</name>
<dbReference type="Proteomes" id="UP000218288">
    <property type="component" value="Plasmid pMPPM05"/>
</dbReference>
<dbReference type="EMBL" id="AP014814">
    <property type="protein sequence ID" value="BAU94231.1"/>
    <property type="molecule type" value="Genomic_DNA"/>
</dbReference>
<geneLocation type="plasmid" evidence="2">
    <name>pmppm05 dna</name>
</geneLocation>
<protein>
    <submittedName>
        <fullName evidence="1">ISRSO5-transposase protein</fullName>
    </submittedName>
</protein>
<proteinExistence type="predicted"/>
<evidence type="ECO:0000313" key="2">
    <source>
        <dbReference type="Proteomes" id="UP000218288"/>
    </source>
</evidence>
<accession>A0A160PNU7</accession>
<reference evidence="1 2" key="1">
    <citation type="journal article" date="2016" name="Genome Announc.">
        <title>Complete Genome Sequence of Methylobacterium populi P-1M, Isolated from Pink-Pigmented Household Biofilm.</title>
        <authorList>
            <person name="Morohoshi T."/>
            <person name="Ikeda T."/>
        </authorList>
    </citation>
    <scope>NUCLEOTIDE SEQUENCE [LARGE SCALE GENOMIC DNA]</scope>
    <source>
        <strain evidence="1 2">P-1M</strain>
        <plasmid evidence="2">Plasmid pmppm05 dna</plasmid>
    </source>
</reference>
<dbReference type="Pfam" id="PF13551">
    <property type="entry name" value="HTH_29"/>
    <property type="match status" value="1"/>
</dbReference>
<dbReference type="AlphaFoldDB" id="A0A160PNU7"/>
<dbReference type="SUPFAM" id="SSF46689">
    <property type="entry name" value="Homeodomain-like"/>
    <property type="match status" value="1"/>
</dbReference>
<dbReference type="InterPro" id="IPR009057">
    <property type="entry name" value="Homeodomain-like_sf"/>
</dbReference>
<gene>
    <name evidence="1" type="ORF">MPPM_5626</name>
</gene>
<sequence>MSLDDVAVDEEGDRNTPQKHVWHARIVLLSADDLGTHAIMREAGVSKTAFWRWQERFAQEGLDGLLRDKTRPARIPSLGPEVAARAWWP</sequence>
<keyword evidence="1" id="KW-0614">Plasmid</keyword>